<comment type="similarity">
    <text evidence="2 6">Belongs to the tetraspanin (TM4SF) family.</text>
</comment>
<dbReference type="Pfam" id="PF00335">
    <property type="entry name" value="Tetraspanin"/>
    <property type="match status" value="1"/>
</dbReference>
<organism evidence="7 8">
    <name type="scientific">Plectus sambesii</name>
    <dbReference type="NCBI Taxonomy" id="2011161"/>
    <lineage>
        <taxon>Eukaryota</taxon>
        <taxon>Metazoa</taxon>
        <taxon>Ecdysozoa</taxon>
        <taxon>Nematoda</taxon>
        <taxon>Chromadorea</taxon>
        <taxon>Plectida</taxon>
        <taxon>Plectina</taxon>
        <taxon>Plectoidea</taxon>
        <taxon>Plectidae</taxon>
        <taxon>Plectus</taxon>
    </lineage>
</organism>
<feature type="transmembrane region" description="Helical" evidence="6">
    <location>
        <begin position="49"/>
        <end position="74"/>
    </location>
</feature>
<keyword evidence="3 6" id="KW-0812">Transmembrane</keyword>
<dbReference type="InterPro" id="IPR018499">
    <property type="entry name" value="Tetraspanin/Peripherin"/>
</dbReference>
<dbReference type="InterPro" id="IPR000301">
    <property type="entry name" value="Tetraspanin_animals"/>
</dbReference>
<evidence type="ECO:0000256" key="2">
    <source>
        <dbReference type="ARBA" id="ARBA00006840"/>
    </source>
</evidence>
<evidence type="ECO:0000256" key="5">
    <source>
        <dbReference type="ARBA" id="ARBA00023136"/>
    </source>
</evidence>
<name>A0A914V6I8_9BILA</name>
<dbReference type="SUPFAM" id="SSF48652">
    <property type="entry name" value="Tetraspanin"/>
    <property type="match status" value="1"/>
</dbReference>
<evidence type="ECO:0000256" key="1">
    <source>
        <dbReference type="ARBA" id="ARBA00004141"/>
    </source>
</evidence>
<protein>
    <recommendedName>
        <fullName evidence="6">Tetraspanin</fullName>
    </recommendedName>
</protein>
<dbReference type="CDD" id="cd03127">
    <property type="entry name" value="tetraspanin_LEL"/>
    <property type="match status" value="1"/>
</dbReference>
<dbReference type="PRINTS" id="PR00259">
    <property type="entry name" value="TMFOUR"/>
</dbReference>
<evidence type="ECO:0000256" key="6">
    <source>
        <dbReference type="RuleBase" id="RU361218"/>
    </source>
</evidence>
<accession>A0A914V6I8</accession>
<evidence type="ECO:0000313" key="8">
    <source>
        <dbReference type="WBParaSite" id="PSAMB.scaffold15size126113.g394.t1"/>
    </source>
</evidence>
<dbReference type="InterPro" id="IPR008952">
    <property type="entry name" value="Tetraspanin_EC2_sf"/>
</dbReference>
<dbReference type="GO" id="GO:0005886">
    <property type="term" value="C:plasma membrane"/>
    <property type="evidence" value="ECO:0007669"/>
    <property type="project" value="TreeGrafter"/>
</dbReference>
<dbReference type="PANTHER" id="PTHR19282:SF544">
    <property type="entry name" value="TETRASPANIN"/>
    <property type="match status" value="1"/>
</dbReference>
<sequence length="258" mass="28645">MICKCTTRTLLGLLGVAFWAVAIFLWILAGYVIVDYRNYNDFVASRFTLIPAVIIIIVGIVFFFGGLLGCCAVIRDNKCSLCMFGSMLLLITMLLLSAGIAAFVNRGYIEDSIQNTTNEIVKEKYEMNKTSLVKQIDWLQQNLYCCGAESAADWDKSAWSNEIHRKYPIVPDHIVPVSCCIDEGKCGNTTSDFAPADGLFVYTNGCYNKFQDVLAGNLKLIGGCAIGLFVLLVLGVISSCVLMRIYRNEETPYYSLYS</sequence>
<evidence type="ECO:0000256" key="3">
    <source>
        <dbReference type="ARBA" id="ARBA00022692"/>
    </source>
</evidence>
<dbReference type="PANTHER" id="PTHR19282">
    <property type="entry name" value="TETRASPANIN"/>
    <property type="match status" value="1"/>
</dbReference>
<evidence type="ECO:0000256" key="4">
    <source>
        <dbReference type="ARBA" id="ARBA00022989"/>
    </source>
</evidence>
<dbReference type="WBParaSite" id="PSAMB.scaffold15size126113.g394.t1">
    <property type="protein sequence ID" value="PSAMB.scaffold15size126113.g394.t1"/>
    <property type="gene ID" value="PSAMB.scaffold15size126113.g394"/>
</dbReference>
<comment type="subcellular location">
    <subcellularLocation>
        <location evidence="1 6">Membrane</location>
        <topology evidence="1 6">Multi-pass membrane protein</topology>
    </subcellularLocation>
</comment>
<proteinExistence type="inferred from homology"/>
<keyword evidence="4 6" id="KW-1133">Transmembrane helix</keyword>
<keyword evidence="5 6" id="KW-0472">Membrane</keyword>
<feature type="transmembrane region" description="Helical" evidence="6">
    <location>
        <begin position="81"/>
        <end position="104"/>
    </location>
</feature>
<evidence type="ECO:0000313" key="7">
    <source>
        <dbReference type="Proteomes" id="UP000887566"/>
    </source>
</evidence>
<dbReference type="Proteomes" id="UP000887566">
    <property type="component" value="Unplaced"/>
</dbReference>
<feature type="transmembrane region" description="Helical" evidence="6">
    <location>
        <begin position="12"/>
        <end position="34"/>
    </location>
</feature>
<dbReference type="AlphaFoldDB" id="A0A914V6I8"/>
<dbReference type="Gene3D" id="1.10.1450.10">
    <property type="entry name" value="Tetraspanin"/>
    <property type="match status" value="1"/>
</dbReference>
<dbReference type="PIRSF" id="PIRSF002419">
    <property type="entry name" value="Tetraspanin"/>
    <property type="match status" value="1"/>
</dbReference>
<feature type="transmembrane region" description="Helical" evidence="6">
    <location>
        <begin position="220"/>
        <end position="246"/>
    </location>
</feature>
<reference evidence="8" key="1">
    <citation type="submission" date="2022-11" db="UniProtKB">
        <authorList>
            <consortium name="WormBaseParasite"/>
        </authorList>
    </citation>
    <scope>IDENTIFICATION</scope>
</reference>
<keyword evidence="7" id="KW-1185">Reference proteome</keyword>